<reference evidence="5 7" key="1">
    <citation type="submission" date="2022-09" db="EMBL/GenBank/DDBJ databases">
        <title>Enrichment on poylsaccharides allowed isolation of novel metabolic and taxonomic groups of Haloarchaea.</title>
        <authorList>
            <person name="Sorokin D.Y."/>
            <person name="Elcheninov A.G."/>
            <person name="Khizhniak T.V."/>
            <person name="Kolganova T.V."/>
            <person name="Kublanov I.V."/>
        </authorList>
    </citation>
    <scope>NUCLEOTIDE SEQUENCE</scope>
    <source>
        <strain evidence="6 7">AArc-m2/3/4</strain>
        <strain evidence="5">AArc-xg1-1</strain>
    </source>
</reference>
<evidence type="ECO:0000313" key="7">
    <source>
        <dbReference type="Proteomes" id="UP001320972"/>
    </source>
</evidence>
<dbReference type="Proteomes" id="UP001321018">
    <property type="component" value="Unassembled WGS sequence"/>
</dbReference>
<keyword evidence="2" id="KW-0804">Transcription</keyword>
<proteinExistence type="predicted"/>
<comment type="caution">
    <text evidence="5">The sequence shown here is derived from an EMBL/GenBank/DDBJ whole genome shotgun (WGS) entry which is preliminary data.</text>
</comment>
<dbReference type="InterPro" id="IPR031803">
    <property type="entry name" value="BAT_GAF/HTH-assoc"/>
</dbReference>
<evidence type="ECO:0000256" key="2">
    <source>
        <dbReference type="ARBA" id="ARBA00023163"/>
    </source>
</evidence>
<evidence type="ECO:0000256" key="1">
    <source>
        <dbReference type="ARBA" id="ARBA00023015"/>
    </source>
</evidence>
<feature type="domain" description="HTH bat-type" evidence="3">
    <location>
        <begin position="152"/>
        <end position="203"/>
    </location>
</feature>
<dbReference type="AlphaFoldDB" id="A0AAP3E139"/>
<dbReference type="Pfam" id="PF04967">
    <property type="entry name" value="HTH_10"/>
    <property type="match status" value="1"/>
</dbReference>
<gene>
    <name evidence="6" type="ORF">OB955_13010</name>
    <name evidence="5" type="ORF">OB960_06360</name>
</gene>
<evidence type="ECO:0000313" key="5">
    <source>
        <dbReference type="EMBL" id="MCU4741023.1"/>
    </source>
</evidence>
<keyword evidence="1" id="KW-0805">Transcription regulation</keyword>
<dbReference type="Pfam" id="PF15915">
    <property type="entry name" value="BAT"/>
    <property type="match status" value="1"/>
</dbReference>
<dbReference type="InterPro" id="IPR007050">
    <property type="entry name" value="HTH_bacterioopsin"/>
</dbReference>
<evidence type="ECO:0000259" key="4">
    <source>
        <dbReference type="Pfam" id="PF15915"/>
    </source>
</evidence>
<evidence type="ECO:0000313" key="8">
    <source>
        <dbReference type="Proteomes" id="UP001321018"/>
    </source>
</evidence>
<dbReference type="EMBL" id="JAOPKB010000007">
    <property type="protein sequence ID" value="MCU4973654.1"/>
    <property type="molecule type" value="Genomic_DNA"/>
</dbReference>
<dbReference type="PANTHER" id="PTHR34236:SF1">
    <property type="entry name" value="DIMETHYL SULFOXIDE REDUCTASE TRANSCRIPTIONAL ACTIVATOR"/>
    <property type="match status" value="1"/>
</dbReference>
<dbReference type="EMBL" id="JAOPKA010000003">
    <property type="protein sequence ID" value="MCU4741023.1"/>
    <property type="molecule type" value="Genomic_DNA"/>
</dbReference>
<organism evidence="5 8">
    <name type="scientific">Natronoglomus mannanivorans</name>
    <dbReference type="NCBI Taxonomy" id="2979990"/>
    <lineage>
        <taxon>Archaea</taxon>
        <taxon>Methanobacteriati</taxon>
        <taxon>Methanobacteriota</taxon>
        <taxon>Stenosarchaea group</taxon>
        <taxon>Halobacteria</taxon>
        <taxon>Halobacteriales</taxon>
        <taxon>Natrialbaceae</taxon>
        <taxon>Natronoglomus</taxon>
    </lineage>
</organism>
<feature type="domain" description="Bacterioopsin transcriptional activator GAF and HTH associated" evidence="4">
    <location>
        <begin position="19"/>
        <end position="136"/>
    </location>
</feature>
<dbReference type="Proteomes" id="UP001320972">
    <property type="component" value="Unassembled WGS sequence"/>
</dbReference>
<sequence length="221" mass="24842">MATIAAFRLPATDTALGSTLEAHPSLTGELERVVESDRSGIWLTGPNRSEIEDALADDPSVDDYEHVTTNDERWLYDIAFTDEVCAIVDLFVAPQGTLLSAKAANGTWVLRVRYPDREHLSEAYERLRERDLAVEVGKIYDLTEHSSVEIGLTPHQYESIVAAVEHGYFEIPRRISMQELAVELDISHQALSERLRRAYGTLASVELDLEPRIELEFVESD</sequence>
<dbReference type="PANTHER" id="PTHR34236">
    <property type="entry name" value="DIMETHYL SULFOXIDE REDUCTASE TRANSCRIPTIONAL ACTIVATOR"/>
    <property type="match status" value="1"/>
</dbReference>
<dbReference type="RefSeq" id="WP_338002860.1">
    <property type="nucleotide sequence ID" value="NZ_JAOPKA010000003.1"/>
</dbReference>
<keyword evidence="7" id="KW-1185">Reference proteome</keyword>
<name>A0AAP3E139_9EURY</name>
<evidence type="ECO:0000259" key="3">
    <source>
        <dbReference type="Pfam" id="PF04967"/>
    </source>
</evidence>
<accession>A0AAP3E139</accession>
<protein>
    <submittedName>
        <fullName evidence="5">Helix-turn-helix domain-containing protein</fullName>
    </submittedName>
</protein>
<evidence type="ECO:0000313" key="6">
    <source>
        <dbReference type="EMBL" id="MCU4973654.1"/>
    </source>
</evidence>